<evidence type="ECO:0000313" key="1">
    <source>
        <dbReference type="EMBL" id="KAK7018081.1"/>
    </source>
</evidence>
<proteinExistence type="predicted"/>
<keyword evidence="2" id="KW-1185">Reference proteome</keyword>
<reference evidence="1 2" key="1">
    <citation type="submission" date="2024-01" db="EMBL/GenBank/DDBJ databases">
        <title>A draft genome for a cacao thread blight-causing isolate of Paramarasmius palmivorus.</title>
        <authorList>
            <person name="Baruah I.K."/>
            <person name="Bukari Y."/>
            <person name="Amoako-Attah I."/>
            <person name="Meinhardt L.W."/>
            <person name="Bailey B.A."/>
            <person name="Cohen S.P."/>
        </authorList>
    </citation>
    <scope>NUCLEOTIDE SEQUENCE [LARGE SCALE GENOMIC DNA]</scope>
    <source>
        <strain evidence="1 2">GH-12</strain>
    </source>
</reference>
<dbReference type="Proteomes" id="UP001383192">
    <property type="component" value="Unassembled WGS sequence"/>
</dbReference>
<protein>
    <submittedName>
        <fullName evidence="1">Uncharacterized protein</fullName>
    </submittedName>
</protein>
<organism evidence="1 2">
    <name type="scientific">Paramarasmius palmivorus</name>
    <dbReference type="NCBI Taxonomy" id="297713"/>
    <lineage>
        <taxon>Eukaryota</taxon>
        <taxon>Fungi</taxon>
        <taxon>Dikarya</taxon>
        <taxon>Basidiomycota</taxon>
        <taxon>Agaricomycotina</taxon>
        <taxon>Agaricomycetes</taxon>
        <taxon>Agaricomycetidae</taxon>
        <taxon>Agaricales</taxon>
        <taxon>Marasmiineae</taxon>
        <taxon>Marasmiaceae</taxon>
        <taxon>Paramarasmius</taxon>
    </lineage>
</organism>
<dbReference type="EMBL" id="JAYKXP010000231">
    <property type="protein sequence ID" value="KAK7018081.1"/>
    <property type="molecule type" value="Genomic_DNA"/>
</dbReference>
<gene>
    <name evidence="1" type="ORF">VNI00_018400</name>
</gene>
<evidence type="ECO:0000313" key="2">
    <source>
        <dbReference type="Proteomes" id="UP001383192"/>
    </source>
</evidence>
<dbReference type="AlphaFoldDB" id="A0AAW0B0R5"/>
<comment type="caution">
    <text evidence="1">The sequence shown here is derived from an EMBL/GenBank/DDBJ whole genome shotgun (WGS) entry which is preliminary data.</text>
</comment>
<accession>A0AAW0B0R5</accession>
<name>A0AAW0B0R5_9AGAR</name>
<sequence length="154" mass="18102">MGYGYDIYAIYSGYQISPESFTRFVSTLPLPNKPILWELEKTEVNKCVIQYDAWRSRLTKREKGFVPVVRLRYKEHLKPDDELEVEKIFFPTRSVPYRNEKQLEQAEKTARETDVDRAKLEGFVRFVQDKGATLDLDLLDPTEVEFGVLKTNIF</sequence>